<sequence>MNIIGAGDMIFGSRHLRDRFDPAIVELFDRADAVFANAEFTMPKETTPAYPHGYTLGNHRWAAAEMRELGISLVSGANNHTGDYGHVGVIDTLEAFAEQGLELAGVGRTLSEARQAIFADTAQGRVALVATSTSGAAEFRASDAGRDVAARPGLNPLRWQVSYELASEQFEQILAIEAALGIDATHRETDRIEIRENLDPDLTAFGSVPIRRRDTTRLRWDADRGDLAEICRAIVDASATGDTVIVSLHAHEGERDGWYSDQPAEFIVEAAHAMVDAGAHAVFGHGPHMLRGIEVYRGAPIFYSLNGLTFDLESGYRVPVEMFEKYGHPANAYPSDLHGARRRGADGARLGFYSQERFSQAVLAELVTDEADGSVLRATLHPLDLQMNSERRSLRGMPRLASGDSAERIVSELARMSEPFGTRISFDAETGLGTVDLAAP</sequence>
<dbReference type="SMART" id="SM00854">
    <property type="entry name" value="PGA_cap"/>
    <property type="match status" value="1"/>
</dbReference>
<accession>A0A939LXB8</accession>
<proteinExistence type="inferred from homology"/>
<dbReference type="EMBL" id="JAGDYL010000007">
    <property type="protein sequence ID" value="MBO1804873.1"/>
    <property type="molecule type" value="Genomic_DNA"/>
</dbReference>
<dbReference type="PANTHER" id="PTHR33393">
    <property type="entry name" value="POLYGLUTAMINE SYNTHESIS ACCESSORY PROTEIN RV0574C-RELATED"/>
    <property type="match status" value="1"/>
</dbReference>
<evidence type="ECO:0000259" key="2">
    <source>
        <dbReference type="SMART" id="SM00854"/>
    </source>
</evidence>
<evidence type="ECO:0000313" key="3">
    <source>
        <dbReference type="EMBL" id="MBO1804873.1"/>
    </source>
</evidence>
<dbReference type="AlphaFoldDB" id="A0A939LXB8"/>
<dbReference type="InterPro" id="IPR052169">
    <property type="entry name" value="CW_Biosynth-Accessory"/>
</dbReference>
<comment type="similarity">
    <text evidence="1">Belongs to the CapA family.</text>
</comment>
<dbReference type="Pfam" id="PF09587">
    <property type="entry name" value="PGA_cap"/>
    <property type="match status" value="1"/>
</dbReference>
<organism evidence="3 4">
    <name type="scientific">Leucobacter ruminantium</name>
    <dbReference type="NCBI Taxonomy" id="1289170"/>
    <lineage>
        <taxon>Bacteria</taxon>
        <taxon>Bacillati</taxon>
        <taxon>Actinomycetota</taxon>
        <taxon>Actinomycetes</taxon>
        <taxon>Micrococcales</taxon>
        <taxon>Microbacteriaceae</taxon>
        <taxon>Leucobacter</taxon>
    </lineage>
</organism>
<comment type="caution">
    <text evidence="3">The sequence shown here is derived from an EMBL/GenBank/DDBJ whole genome shotgun (WGS) entry which is preliminary data.</text>
</comment>
<name>A0A939LXB8_9MICO</name>
<dbReference type="PANTHER" id="PTHR33393:SF11">
    <property type="entry name" value="POLYGLUTAMINE SYNTHESIS ACCESSORY PROTEIN RV0574C-RELATED"/>
    <property type="match status" value="1"/>
</dbReference>
<dbReference type="RefSeq" id="WP_208045360.1">
    <property type="nucleotide sequence ID" value="NZ_JAGDYL010000007.1"/>
</dbReference>
<dbReference type="InterPro" id="IPR029052">
    <property type="entry name" value="Metallo-depent_PP-like"/>
</dbReference>
<feature type="domain" description="Capsule synthesis protein CapA" evidence="2">
    <location>
        <begin position="2"/>
        <end position="312"/>
    </location>
</feature>
<keyword evidence="4" id="KW-1185">Reference proteome</keyword>
<dbReference type="SUPFAM" id="SSF56300">
    <property type="entry name" value="Metallo-dependent phosphatases"/>
    <property type="match status" value="1"/>
</dbReference>
<evidence type="ECO:0000313" key="4">
    <source>
        <dbReference type="Proteomes" id="UP000664398"/>
    </source>
</evidence>
<evidence type="ECO:0000256" key="1">
    <source>
        <dbReference type="ARBA" id="ARBA00005662"/>
    </source>
</evidence>
<dbReference type="InterPro" id="IPR019079">
    <property type="entry name" value="Capsule_synth_CapA"/>
</dbReference>
<gene>
    <name evidence="3" type="ORF">J4H91_06020</name>
</gene>
<dbReference type="Proteomes" id="UP000664398">
    <property type="component" value="Unassembled WGS sequence"/>
</dbReference>
<reference evidence="3" key="1">
    <citation type="submission" date="2021-03" db="EMBL/GenBank/DDBJ databases">
        <title>Leucobacter chromiisoli sp. nov., isolated from chromium-containing soil of chemical plant.</title>
        <authorList>
            <person name="Xu Z."/>
        </authorList>
    </citation>
    <scope>NUCLEOTIDE SEQUENCE</scope>
    <source>
        <strain evidence="3">A2</strain>
    </source>
</reference>
<protein>
    <submittedName>
        <fullName evidence="3">CapA family protein</fullName>
    </submittedName>
</protein>